<sequence length="60" mass="7070">MDCFFRDDECRVRTDHAPANFTTIKHMAHNLLRRHPAKHSMTTKRLTAAWDEDFLVSLIT</sequence>
<dbReference type="PANTHER" id="PTHR30298:SF0">
    <property type="entry name" value="PROTEIN YBFL-RELATED"/>
    <property type="match status" value="1"/>
</dbReference>
<comment type="caution">
    <text evidence="1">The sequence shown here is derived from an EMBL/GenBank/DDBJ whole genome shotgun (WGS) entry which is preliminary data.</text>
</comment>
<evidence type="ECO:0000313" key="1">
    <source>
        <dbReference type="EMBL" id="PRD41175.1"/>
    </source>
</evidence>
<evidence type="ECO:0008006" key="3">
    <source>
        <dbReference type="Google" id="ProtNLM"/>
    </source>
</evidence>
<protein>
    <recommendedName>
        <fullName evidence="3">ISAs1 family transposase</fullName>
    </recommendedName>
</protein>
<organism evidence="1 2">
    <name type="scientific">Phyllobacterium phragmitis</name>
    <dbReference type="NCBI Taxonomy" id="2670329"/>
    <lineage>
        <taxon>Bacteria</taxon>
        <taxon>Pseudomonadati</taxon>
        <taxon>Pseudomonadota</taxon>
        <taxon>Alphaproteobacteria</taxon>
        <taxon>Hyphomicrobiales</taxon>
        <taxon>Phyllobacteriaceae</taxon>
        <taxon>Phyllobacterium</taxon>
    </lineage>
</organism>
<dbReference type="InterPro" id="IPR051698">
    <property type="entry name" value="Transposase_11-like"/>
</dbReference>
<dbReference type="AlphaFoldDB" id="A0A2S9IKZ9"/>
<proteinExistence type="predicted"/>
<reference evidence="1 2" key="1">
    <citation type="submission" date="2018-02" db="EMBL/GenBank/DDBJ databases">
        <title>The draft genome of Phyllobacterium sp. 1N-3.</title>
        <authorList>
            <person name="Liu L."/>
            <person name="Li L."/>
            <person name="Zhang X."/>
            <person name="Wang T."/>
            <person name="Liang L."/>
        </authorList>
    </citation>
    <scope>NUCLEOTIDE SEQUENCE [LARGE SCALE GENOMIC DNA]</scope>
    <source>
        <strain evidence="1 2">1N-3</strain>
    </source>
</reference>
<name>A0A2S9IKZ9_9HYPH</name>
<keyword evidence="2" id="KW-1185">Reference proteome</keyword>
<evidence type="ECO:0000313" key="2">
    <source>
        <dbReference type="Proteomes" id="UP000239434"/>
    </source>
</evidence>
<dbReference type="Proteomes" id="UP000239434">
    <property type="component" value="Unassembled WGS sequence"/>
</dbReference>
<dbReference type="PANTHER" id="PTHR30298">
    <property type="entry name" value="H REPEAT-ASSOCIATED PREDICTED TRANSPOSASE"/>
    <property type="match status" value="1"/>
</dbReference>
<accession>A0A2S9IKZ9</accession>
<dbReference type="EMBL" id="PVBR01000023">
    <property type="protein sequence ID" value="PRD41175.1"/>
    <property type="molecule type" value="Genomic_DNA"/>
</dbReference>
<gene>
    <name evidence="1" type="ORF">C5748_22720</name>
</gene>